<reference evidence="1" key="1">
    <citation type="journal article" date="2015" name="Int. J. Syst. Evol. Microbiol.">
        <title>Rhizobium alvei sp. nov., isolated from a freshwater river.</title>
        <authorList>
            <person name="Sheu S.Y."/>
            <person name="Huang H.W."/>
            <person name="Young C.C."/>
            <person name="Chen W.M."/>
        </authorList>
    </citation>
    <scope>NUCLEOTIDE SEQUENCE</scope>
    <source>
        <strain evidence="1">TNR-22</strain>
    </source>
</reference>
<evidence type="ECO:0000313" key="1">
    <source>
        <dbReference type="EMBL" id="MDO6967100.1"/>
    </source>
</evidence>
<sequence>MTPIRAEAIFCDDIRWEANGKQILIGVYPNDLVPAQIPIQIPISLWIRIHGLDDTRKHFVAEVRDGGQEPLIAVNVEIDKVPDSEAVVIALPQLPLEIRSPQPIVVSLLFEGLPPIEAGRLKITPKWETGKH</sequence>
<gene>
    <name evidence="1" type="ORF">Q4481_24355</name>
</gene>
<evidence type="ECO:0000313" key="2">
    <source>
        <dbReference type="Proteomes" id="UP001174932"/>
    </source>
</evidence>
<proteinExistence type="predicted"/>
<organism evidence="1 2">
    <name type="scientific">Rhizobium alvei</name>
    <dbReference type="NCBI Taxonomy" id="1132659"/>
    <lineage>
        <taxon>Bacteria</taxon>
        <taxon>Pseudomonadati</taxon>
        <taxon>Pseudomonadota</taxon>
        <taxon>Alphaproteobacteria</taxon>
        <taxon>Hyphomicrobiales</taxon>
        <taxon>Rhizobiaceae</taxon>
        <taxon>Rhizobium/Agrobacterium group</taxon>
        <taxon>Rhizobium</taxon>
    </lineage>
</organism>
<keyword evidence="2" id="KW-1185">Reference proteome</keyword>
<accession>A0ABT8YUF4</accession>
<dbReference type="EMBL" id="JAUOZU010000029">
    <property type="protein sequence ID" value="MDO6967100.1"/>
    <property type="molecule type" value="Genomic_DNA"/>
</dbReference>
<reference evidence="1" key="2">
    <citation type="submission" date="2023-07" db="EMBL/GenBank/DDBJ databases">
        <authorList>
            <person name="Shen H."/>
        </authorList>
    </citation>
    <scope>NUCLEOTIDE SEQUENCE</scope>
    <source>
        <strain evidence="1">TNR-22</strain>
    </source>
</reference>
<dbReference type="Proteomes" id="UP001174932">
    <property type="component" value="Unassembled WGS sequence"/>
</dbReference>
<dbReference type="RefSeq" id="WP_304379030.1">
    <property type="nucleotide sequence ID" value="NZ_JAUOZU010000029.1"/>
</dbReference>
<name>A0ABT8YUF4_9HYPH</name>
<protein>
    <submittedName>
        <fullName evidence="1">Uncharacterized protein</fullName>
    </submittedName>
</protein>
<comment type="caution">
    <text evidence="1">The sequence shown here is derived from an EMBL/GenBank/DDBJ whole genome shotgun (WGS) entry which is preliminary data.</text>
</comment>